<protein>
    <submittedName>
        <fullName evidence="10">TPR_REGION domain-containing protein</fullName>
    </submittedName>
</protein>
<dbReference type="InterPro" id="IPR019734">
    <property type="entry name" value="TPR_rpt"/>
</dbReference>
<evidence type="ECO:0000313" key="10">
    <source>
        <dbReference type="WBParaSite" id="EVEC_0000151201-mRNA-1"/>
    </source>
</evidence>
<sequence>MTSRPNIKTVKKTLSAGHGPLPEYRDGTKAIFHYEALKPLVDVTVEGFPDSRDLYKLVDSTRKPYPDGYGKPLELVFGKKFQLPVFETCLRSMHIDEISQFDIEASELYPFPHVSSKLRDIAKSEMNESKGQEDVHHHRCALGGLETGYPELDALIKDPQSLRFIFHLLKVLQIEEYEPDRWQLNCEQKRESVLQLRLKGNEFHKKGDYEEAASHYREALTRLDTLLLEEKPGDPDWIQLDQQNIVLYLNLAQCFLNMGQYYDAIAATDEVLKRDPTNDKALFRRAKAEIAVWNLEDAEKDLDRLLKCKAELKNLVEQEKRKITKLKVERQSVEQTVCKNMFRNSS</sequence>
<dbReference type="Pfam" id="PF13181">
    <property type="entry name" value="TPR_8"/>
    <property type="match status" value="1"/>
</dbReference>
<dbReference type="STRING" id="51028.A0A0N4UVN5"/>
<feature type="domain" description="AIP/AIPL N-terminal FKBP-type PPIase" evidence="7">
    <location>
        <begin position="23"/>
        <end position="170"/>
    </location>
</feature>
<reference evidence="10" key="1">
    <citation type="submission" date="2017-02" db="UniProtKB">
        <authorList>
            <consortium name="WormBaseParasite"/>
        </authorList>
    </citation>
    <scope>IDENTIFICATION</scope>
</reference>
<dbReference type="InterPro" id="IPR039663">
    <property type="entry name" value="AIP/AIPL1/TTC9"/>
</dbReference>
<dbReference type="Pfam" id="PF00515">
    <property type="entry name" value="TPR_1"/>
    <property type="match status" value="1"/>
</dbReference>
<organism evidence="10">
    <name type="scientific">Enterobius vermicularis</name>
    <name type="common">Human pinworm</name>
    <dbReference type="NCBI Taxonomy" id="51028"/>
    <lineage>
        <taxon>Eukaryota</taxon>
        <taxon>Metazoa</taxon>
        <taxon>Ecdysozoa</taxon>
        <taxon>Nematoda</taxon>
        <taxon>Chromadorea</taxon>
        <taxon>Rhabditida</taxon>
        <taxon>Spirurina</taxon>
        <taxon>Oxyuridomorpha</taxon>
        <taxon>Oxyuroidea</taxon>
        <taxon>Oxyuridae</taxon>
        <taxon>Enterobius</taxon>
    </lineage>
</organism>
<feature type="repeat" description="TPR" evidence="5">
    <location>
        <begin position="245"/>
        <end position="278"/>
    </location>
</feature>
<evidence type="ECO:0000256" key="1">
    <source>
        <dbReference type="ARBA" id="ARBA00004496"/>
    </source>
</evidence>
<keyword evidence="9" id="KW-1185">Reference proteome</keyword>
<keyword evidence="4 5" id="KW-0802">TPR repeat</keyword>
<dbReference type="PROSITE" id="PS50005">
    <property type="entry name" value="TPR"/>
    <property type="match status" value="1"/>
</dbReference>
<evidence type="ECO:0000256" key="6">
    <source>
        <dbReference type="SAM" id="Coils"/>
    </source>
</evidence>
<evidence type="ECO:0000256" key="5">
    <source>
        <dbReference type="PROSITE-ProRule" id="PRU00339"/>
    </source>
</evidence>
<dbReference type="AlphaFoldDB" id="A0A0N4UVN5"/>
<dbReference type="InterPro" id="IPR046357">
    <property type="entry name" value="PPIase_dom_sf"/>
</dbReference>
<gene>
    <name evidence="8" type="ORF">EVEC_LOCUS1220</name>
</gene>
<comment type="subcellular location">
    <subcellularLocation>
        <location evidence="1">Cytoplasm</location>
    </subcellularLocation>
</comment>
<evidence type="ECO:0000313" key="8">
    <source>
        <dbReference type="EMBL" id="VDD86077.1"/>
    </source>
</evidence>
<evidence type="ECO:0000313" key="9">
    <source>
        <dbReference type="Proteomes" id="UP000274131"/>
    </source>
</evidence>
<dbReference type="Gene3D" id="1.25.40.10">
    <property type="entry name" value="Tetratricopeptide repeat domain"/>
    <property type="match status" value="1"/>
</dbReference>
<keyword evidence="2" id="KW-0963">Cytoplasm</keyword>
<dbReference type="Gene3D" id="3.10.50.40">
    <property type="match status" value="1"/>
</dbReference>
<dbReference type="InterPro" id="IPR011990">
    <property type="entry name" value="TPR-like_helical_dom_sf"/>
</dbReference>
<dbReference type="WBParaSite" id="EVEC_0000151201-mRNA-1">
    <property type="protein sequence ID" value="EVEC_0000151201-mRNA-1"/>
    <property type="gene ID" value="EVEC_0000151201"/>
</dbReference>
<reference evidence="8 9" key="2">
    <citation type="submission" date="2018-10" db="EMBL/GenBank/DDBJ databases">
        <authorList>
            <consortium name="Pathogen Informatics"/>
        </authorList>
    </citation>
    <scope>NUCLEOTIDE SEQUENCE [LARGE SCALE GENOMIC DNA]</scope>
</reference>
<dbReference type="GO" id="GO:0005737">
    <property type="term" value="C:cytoplasm"/>
    <property type="evidence" value="ECO:0007669"/>
    <property type="project" value="UniProtKB-SubCell"/>
</dbReference>
<proteinExistence type="predicted"/>
<dbReference type="EMBL" id="UXUI01007184">
    <property type="protein sequence ID" value="VDD86077.1"/>
    <property type="molecule type" value="Genomic_DNA"/>
</dbReference>
<evidence type="ECO:0000259" key="7">
    <source>
        <dbReference type="Pfam" id="PF23322"/>
    </source>
</evidence>
<dbReference type="SUPFAM" id="SSF54534">
    <property type="entry name" value="FKBP-like"/>
    <property type="match status" value="1"/>
</dbReference>
<dbReference type="SMART" id="SM00028">
    <property type="entry name" value="TPR"/>
    <property type="match status" value="2"/>
</dbReference>
<name>A0A0N4UVN5_ENTVE</name>
<feature type="coiled-coil region" evidence="6">
    <location>
        <begin position="295"/>
        <end position="336"/>
    </location>
</feature>
<dbReference type="Proteomes" id="UP000274131">
    <property type="component" value="Unassembled WGS sequence"/>
</dbReference>
<accession>A0A0N4UVN5</accession>
<dbReference type="GO" id="GO:0003755">
    <property type="term" value="F:peptidyl-prolyl cis-trans isomerase activity"/>
    <property type="evidence" value="ECO:0007669"/>
    <property type="project" value="InterPro"/>
</dbReference>
<evidence type="ECO:0000256" key="4">
    <source>
        <dbReference type="ARBA" id="ARBA00022803"/>
    </source>
</evidence>
<dbReference type="Pfam" id="PF23322">
    <property type="entry name" value="PPIase_AIP"/>
    <property type="match status" value="1"/>
</dbReference>
<keyword evidence="6" id="KW-0175">Coiled coil</keyword>
<keyword evidence="3" id="KW-0677">Repeat</keyword>
<dbReference type="OrthoDB" id="5829758at2759"/>
<dbReference type="PANTHER" id="PTHR11242:SF0">
    <property type="entry name" value="TPR_REGION DOMAIN-CONTAINING PROTEIN"/>
    <property type="match status" value="1"/>
</dbReference>
<evidence type="ECO:0000256" key="2">
    <source>
        <dbReference type="ARBA" id="ARBA00022490"/>
    </source>
</evidence>
<dbReference type="SUPFAM" id="SSF48452">
    <property type="entry name" value="TPR-like"/>
    <property type="match status" value="1"/>
</dbReference>
<dbReference type="InterPro" id="IPR056277">
    <property type="entry name" value="PPIase_AIP"/>
</dbReference>
<dbReference type="PANTHER" id="PTHR11242">
    <property type="entry name" value="ARYL HYDROCARBON RECEPTOR INTERACTING PROTEIN RELATED"/>
    <property type="match status" value="1"/>
</dbReference>
<evidence type="ECO:0000256" key="3">
    <source>
        <dbReference type="ARBA" id="ARBA00022737"/>
    </source>
</evidence>